<proteinExistence type="predicted"/>
<dbReference type="AlphaFoldDB" id="A0A7X0D6L5"/>
<evidence type="ECO:0008006" key="4">
    <source>
        <dbReference type="Google" id="ProtNLM"/>
    </source>
</evidence>
<sequence>MPEGLRGRSTETKYARIPLWLFETGVSLQAIATYAWLHGRYGHYERTIPGYKKLAADLGVAKSTVIDHVRELKAVGALVVQPRFDGGRQTTNEYVIAFNEPFHTEGGRHSDPGGQQGDPRGRHSDPGGQHTDPRGSAHATPEEDVEEEDEEKKTETYTQTRLTPGGEPDTEPDPHQPKPPEPGSDDDPQFCAWWAQYPKKVSKGQARRAWRAAIKKASFDELMAGLENYKRSPDVDRGYVRNPATWLNGEAWADDFVSVAENEAKTRKVHQPHRNPTSFGDDPDPWADPWADGTNEGSPA</sequence>
<evidence type="ECO:0000313" key="2">
    <source>
        <dbReference type="EMBL" id="MBB6172249.1"/>
    </source>
</evidence>
<evidence type="ECO:0000256" key="1">
    <source>
        <dbReference type="SAM" id="MobiDB-lite"/>
    </source>
</evidence>
<feature type="compositionally biased region" description="Basic and acidic residues" evidence="1">
    <location>
        <begin position="102"/>
        <end position="111"/>
    </location>
</feature>
<feature type="region of interest" description="Disordered" evidence="1">
    <location>
        <begin position="263"/>
        <end position="300"/>
    </location>
</feature>
<feature type="region of interest" description="Disordered" evidence="1">
    <location>
        <begin position="101"/>
        <end position="190"/>
    </location>
</feature>
<evidence type="ECO:0000313" key="3">
    <source>
        <dbReference type="Proteomes" id="UP000546642"/>
    </source>
</evidence>
<gene>
    <name evidence="2" type="ORF">HNR23_002309</name>
</gene>
<organism evidence="2 3">
    <name type="scientific">Nocardiopsis mwathae</name>
    <dbReference type="NCBI Taxonomy" id="1472723"/>
    <lineage>
        <taxon>Bacteria</taxon>
        <taxon>Bacillati</taxon>
        <taxon>Actinomycetota</taxon>
        <taxon>Actinomycetes</taxon>
        <taxon>Streptosporangiales</taxon>
        <taxon>Nocardiopsidaceae</taxon>
        <taxon>Nocardiopsis</taxon>
    </lineage>
</organism>
<reference evidence="2 3" key="1">
    <citation type="submission" date="2020-08" db="EMBL/GenBank/DDBJ databases">
        <title>Sequencing the genomes of 1000 actinobacteria strains.</title>
        <authorList>
            <person name="Klenk H.-P."/>
        </authorList>
    </citation>
    <scope>NUCLEOTIDE SEQUENCE [LARGE SCALE GENOMIC DNA]</scope>
    <source>
        <strain evidence="2 3">DSM 46659</strain>
    </source>
</reference>
<name>A0A7X0D6L5_9ACTN</name>
<dbReference type="Proteomes" id="UP000546642">
    <property type="component" value="Unassembled WGS sequence"/>
</dbReference>
<protein>
    <recommendedName>
        <fullName evidence="4">Helix-turn-helix domain-containing protein</fullName>
    </recommendedName>
</protein>
<feature type="compositionally biased region" description="Basic and acidic residues" evidence="1">
    <location>
        <begin position="119"/>
        <end position="135"/>
    </location>
</feature>
<dbReference type="RefSeq" id="WP_184075576.1">
    <property type="nucleotide sequence ID" value="NZ_JACHDS010000001.1"/>
</dbReference>
<keyword evidence="3" id="KW-1185">Reference proteome</keyword>
<accession>A0A7X0D6L5</accession>
<comment type="caution">
    <text evidence="2">The sequence shown here is derived from an EMBL/GenBank/DDBJ whole genome shotgun (WGS) entry which is preliminary data.</text>
</comment>
<dbReference type="EMBL" id="JACHDS010000001">
    <property type="protein sequence ID" value="MBB6172249.1"/>
    <property type="molecule type" value="Genomic_DNA"/>
</dbReference>